<dbReference type="GO" id="GO:0005634">
    <property type="term" value="C:nucleus"/>
    <property type="evidence" value="ECO:0007669"/>
    <property type="project" value="UniProtKB-SubCell"/>
</dbReference>
<feature type="compositionally biased region" description="Basic and acidic residues" evidence="6">
    <location>
        <begin position="312"/>
        <end position="332"/>
    </location>
</feature>
<feature type="region of interest" description="Disordered" evidence="6">
    <location>
        <begin position="307"/>
        <end position="332"/>
    </location>
</feature>
<name>A0A1J3GFN5_NOCCA</name>
<dbReference type="Pfam" id="PF03634">
    <property type="entry name" value="TCP"/>
    <property type="match status" value="1"/>
</dbReference>
<organism evidence="9">
    <name type="scientific">Noccaea caerulescens</name>
    <name type="common">Alpine penny-cress</name>
    <name type="synonym">Thlaspi caerulescens</name>
    <dbReference type="NCBI Taxonomy" id="107243"/>
    <lineage>
        <taxon>Eukaryota</taxon>
        <taxon>Viridiplantae</taxon>
        <taxon>Streptophyta</taxon>
        <taxon>Embryophyta</taxon>
        <taxon>Tracheophyta</taxon>
        <taxon>Spermatophyta</taxon>
        <taxon>Magnoliopsida</taxon>
        <taxon>eudicotyledons</taxon>
        <taxon>Gunneridae</taxon>
        <taxon>Pentapetalae</taxon>
        <taxon>rosids</taxon>
        <taxon>malvids</taxon>
        <taxon>Brassicales</taxon>
        <taxon>Brassicaceae</taxon>
        <taxon>Coluteocarpeae</taxon>
        <taxon>Noccaea</taxon>
    </lineage>
</organism>
<dbReference type="InterPro" id="IPR005333">
    <property type="entry name" value="Transcription_factor_TCP"/>
</dbReference>
<evidence type="ECO:0000256" key="2">
    <source>
        <dbReference type="ARBA" id="ARBA00023015"/>
    </source>
</evidence>
<dbReference type="GO" id="GO:0043565">
    <property type="term" value="F:sequence-specific DNA binding"/>
    <property type="evidence" value="ECO:0007669"/>
    <property type="project" value="TreeGrafter"/>
</dbReference>
<feature type="compositionally biased region" description="Basic and acidic residues" evidence="6">
    <location>
        <begin position="78"/>
        <end position="90"/>
    </location>
</feature>
<feature type="region of interest" description="Disordered" evidence="6">
    <location>
        <begin position="1"/>
        <end position="92"/>
    </location>
</feature>
<proteinExistence type="predicted"/>
<feature type="domain" description="TCP" evidence="7">
    <location>
        <begin position="79"/>
        <end position="133"/>
    </location>
</feature>
<accession>A0A1J3GFN5</accession>
<sequence length="332" mass="35075">MDPKNPNRHQVPNFLNPPQPPRIQGMGGDASDDNNKDENHHHLKSAEIKDFQIVVASDKEGNKKQQSQNHQLGPKRSSNKDRHTKVEGRGRRIRMPALCAARIFQLTRELGHKSDGETIQWLLQQAEPSIIAATGSGTIPASALASAAVSNHHHPQGGSLTAGLMISPDLDGGGGGSSSGRPNWGIGGGGEGGASRSNLPTGLWPNVAGFGAGVQTTGVMSEGPNYRIGFPGFDYPGVSNIGAMSFASILGASGGNNNQMPGLELGLSQEGNVGVLNPQSFTQMYQQMGQAQAQAQAQAQGRVFHHTHHHNPSHEDHQQESGEKDDSQGSGR</sequence>
<keyword evidence="5" id="KW-0539">Nucleus</keyword>
<dbReference type="PANTHER" id="PTHR31072">
    <property type="entry name" value="TRANSCRIPTION FACTOR TCP4-RELATED"/>
    <property type="match status" value="1"/>
</dbReference>
<feature type="compositionally biased region" description="Basic and acidic residues" evidence="6">
    <location>
        <begin position="33"/>
        <end position="50"/>
    </location>
</feature>
<dbReference type="PROSITE" id="PS51369">
    <property type="entry name" value="TCP"/>
    <property type="match status" value="1"/>
</dbReference>
<dbReference type="EMBL" id="GEVL01022267">
    <property type="protein sequence ID" value="JAU55074.1"/>
    <property type="molecule type" value="Transcribed_RNA"/>
</dbReference>
<evidence type="ECO:0000256" key="6">
    <source>
        <dbReference type="SAM" id="MobiDB-lite"/>
    </source>
</evidence>
<evidence type="ECO:0000313" key="9">
    <source>
        <dbReference type="EMBL" id="JAU55074.1"/>
    </source>
</evidence>
<reference evidence="9" key="1">
    <citation type="submission" date="2016-07" db="EMBL/GenBank/DDBJ databases">
        <title>De novo transcriptome assembly of four accessions of the metal hyperaccumulator plant Noccaea caerulescens.</title>
        <authorList>
            <person name="Blande D."/>
            <person name="Halimaa P."/>
            <person name="Tervahauta A.I."/>
            <person name="Aarts M.G."/>
            <person name="Karenlampi S.O."/>
        </authorList>
    </citation>
    <scope>NUCLEOTIDE SEQUENCE</scope>
</reference>
<protein>
    <submittedName>
        <fullName evidence="9">Transcription factor TCP20</fullName>
    </submittedName>
</protein>
<dbReference type="GO" id="GO:0003700">
    <property type="term" value="F:DNA-binding transcription factor activity"/>
    <property type="evidence" value="ECO:0007669"/>
    <property type="project" value="InterPro"/>
</dbReference>
<evidence type="ECO:0000259" key="7">
    <source>
        <dbReference type="PROSITE" id="PS51369"/>
    </source>
</evidence>
<dbReference type="EMBL" id="GEVK01005097">
    <property type="protein sequence ID" value="JAU47735.1"/>
    <property type="molecule type" value="Transcribed_RNA"/>
</dbReference>
<keyword evidence="4" id="KW-0804">Transcription</keyword>
<evidence type="ECO:0000313" key="8">
    <source>
        <dbReference type="EMBL" id="JAU47735.1"/>
    </source>
</evidence>
<comment type="subcellular location">
    <subcellularLocation>
        <location evidence="1">Nucleus</location>
    </subcellularLocation>
</comment>
<dbReference type="AlphaFoldDB" id="A0A1J3GFN5"/>
<evidence type="ECO:0000256" key="4">
    <source>
        <dbReference type="ARBA" id="ARBA00023163"/>
    </source>
</evidence>
<dbReference type="PANTHER" id="PTHR31072:SF4">
    <property type="entry name" value="TRANSCRIPTION FACTOR TCP20"/>
    <property type="match status" value="1"/>
</dbReference>
<evidence type="ECO:0000256" key="1">
    <source>
        <dbReference type="ARBA" id="ARBA00004123"/>
    </source>
</evidence>
<dbReference type="InterPro" id="IPR017887">
    <property type="entry name" value="TF_TCP_subgr"/>
</dbReference>
<keyword evidence="3" id="KW-0238">DNA-binding</keyword>
<evidence type="ECO:0000256" key="3">
    <source>
        <dbReference type="ARBA" id="ARBA00023125"/>
    </source>
</evidence>
<gene>
    <name evidence="8" type="ORF">LC_TR14955_c0_g1_i1_g.50828</name>
    <name evidence="9" type="ORF">LE_TR12409_c0_g2_i1_g.40524</name>
</gene>
<keyword evidence="2" id="KW-0805">Transcription regulation</keyword>
<evidence type="ECO:0000256" key="5">
    <source>
        <dbReference type="ARBA" id="ARBA00023242"/>
    </source>
</evidence>
<feature type="region of interest" description="Disordered" evidence="6">
    <location>
        <begin position="165"/>
        <end position="198"/>
    </location>
</feature>